<dbReference type="EMBL" id="LAZR01001359">
    <property type="protein sequence ID" value="KKN45914.1"/>
    <property type="molecule type" value="Genomic_DNA"/>
</dbReference>
<feature type="transmembrane region" description="Helical" evidence="7">
    <location>
        <begin position="377"/>
        <end position="400"/>
    </location>
</feature>
<dbReference type="InterPro" id="IPR011701">
    <property type="entry name" value="MFS"/>
</dbReference>
<feature type="transmembrane region" description="Helical" evidence="7">
    <location>
        <begin position="249"/>
        <end position="271"/>
    </location>
</feature>
<dbReference type="AlphaFoldDB" id="A0A0F9QU15"/>
<feature type="domain" description="Major facilitator superfamily (MFS) profile" evidence="8">
    <location>
        <begin position="22"/>
        <end position="444"/>
    </location>
</feature>
<evidence type="ECO:0000256" key="7">
    <source>
        <dbReference type="SAM" id="Phobius"/>
    </source>
</evidence>
<name>A0A0F9QU15_9ZZZZ</name>
<feature type="transmembrane region" description="Helical" evidence="7">
    <location>
        <begin position="60"/>
        <end position="81"/>
    </location>
</feature>
<evidence type="ECO:0000256" key="1">
    <source>
        <dbReference type="ARBA" id="ARBA00004651"/>
    </source>
</evidence>
<sequence>MRLNLKKTKKQSIPDSQKFTSDFNSVIYIILWNSLGFFFIEFIMSYLIKQVLKAPAAQLGLFFSFITLGGLISSSFVGYLADHFSKKNLVMIGAFGRGISYFGLYIAIILQSIPGMYISAFLLGIGAHLFWIPLDTIISEKSSKYHRSSAFGKRRFAMGIGLVFGTVVGFTVFGVANSVVPGNDFILYGIIPVYGIANFYAGIRFSRKVNEQRIFTYPDEDNTQDLLIDQENKISSTNSTTVSESTSRFYLFGIILLFSGLLLNAINFGFYRPFIQPFVLENINSNAGLVAWFYLPTAVIGTLIAPKLGTLADRINPYLGISIAAFLGGIVTLLIINTTNLWFFAFLLIIDNTIMLTVGFVFINFLSRVSVKHRGKIFSLVTAFESLGMIIGPILGGFVWDTISQQAPFIISVIVEWSLISFFIIGIWILSPLLVENIENRKDK</sequence>
<dbReference type="PANTHER" id="PTHR23517">
    <property type="entry name" value="RESISTANCE PROTEIN MDTM, PUTATIVE-RELATED-RELATED"/>
    <property type="match status" value="1"/>
</dbReference>
<keyword evidence="5 7" id="KW-1133">Transmembrane helix</keyword>
<dbReference type="SUPFAM" id="SSF103473">
    <property type="entry name" value="MFS general substrate transporter"/>
    <property type="match status" value="1"/>
</dbReference>
<protein>
    <recommendedName>
        <fullName evidence="8">Major facilitator superfamily (MFS) profile domain-containing protein</fullName>
    </recommendedName>
</protein>
<proteinExistence type="predicted"/>
<feature type="transmembrane region" description="Helical" evidence="7">
    <location>
        <begin position="185"/>
        <end position="203"/>
    </location>
</feature>
<keyword evidence="6 7" id="KW-0472">Membrane</keyword>
<dbReference type="InterPro" id="IPR020846">
    <property type="entry name" value="MFS_dom"/>
</dbReference>
<feature type="transmembrane region" description="Helical" evidence="7">
    <location>
        <begin position="317"/>
        <end position="336"/>
    </location>
</feature>
<keyword evidence="3" id="KW-1003">Cell membrane</keyword>
<dbReference type="GO" id="GO:0005886">
    <property type="term" value="C:plasma membrane"/>
    <property type="evidence" value="ECO:0007669"/>
    <property type="project" value="UniProtKB-SubCell"/>
</dbReference>
<dbReference type="Pfam" id="PF07690">
    <property type="entry name" value="MFS_1"/>
    <property type="match status" value="1"/>
</dbReference>
<keyword evidence="2" id="KW-0813">Transport</keyword>
<feature type="transmembrane region" description="Helical" evidence="7">
    <location>
        <begin position="342"/>
        <end position="365"/>
    </location>
</feature>
<evidence type="ECO:0000259" key="8">
    <source>
        <dbReference type="PROSITE" id="PS50850"/>
    </source>
</evidence>
<evidence type="ECO:0000313" key="9">
    <source>
        <dbReference type="EMBL" id="KKN45914.1"/>
    </source>
</evidence>
<dbReference type="Gene3D" id="1.20.1250.20">
    <property type="entry name" value="MFS general substrate transporter like domains"/>
    <property type="match status" value="2"/>
</dbReference>
<feature type="transmembrane region" description="Helical" evidence="7">
    <location>
        <begin position="116"/>
        <end position="134"/>
    </location>
</feature>
<feature type="transmembrane region" description="Helical" evidence="7">
    <location>
        <begin position="26"/>
        <end position="48"/>
    </location>
</feature>
<feature type="transmembrane region" description="Helical" evidence="7">
    <location>
        <begin position="88"/>
        <end position="110"/>
    </location>
</feature>
<feature type="transmembrane region" description="Helical" evidence="7">
    <location>
        <begin position="406"/>
        <end position="435"/>
    </location>
</feature>
<evidence type="ECO:0000256" key="5">
    <source>
        <dbReference type="ARBA" id="ARBA00022989"/>
    </source>
</evidence>
<dbReference type="InterPro" id="IPR050171">
    <property type="entry name" value="MFS_Transporters"/>
</dbReference>
<keyword evidence="4 7" id="KW-0812">Transmembrane</keyword>
<dbReference type="GO" id="GO:0022857">
    <property type="term" value="F:transmembrane transporter activity"/>
    <property type="evidence" value="ECO:0007669"/>
    <property type="project" value="InterPro"/>
</dbReference>
<feature type="transmembrane region" description="Helical" evidence="7">
    <location>
        <begin position="283"/>
        <end position="305"/>
    </location>
</feature>
<dbReference type="PROSITE" id="PS50850">
    <property type="entry name" value="MFS"/>
    <property type="match status" value="1"/>
</dbReference>
<accession>A0A0F9QU15</accession>
<reference evidence="9" key="1">
    <citation type="journal article" date="2015" name="Nature">
        <title>Complex archaea that bridge the gap between prokaryotes and eukaryotes.</title>
        <authorList>
            <person name="Spang A."/>
            <person name="Saw J.H."/>
            <person name="Jorgensen S.L."/>
            <person name="Zaremba-Niedzwiedzka K."/>
            <person name="Martijn J."/>
            <person name="Lind A.E."/>
            <person name="van Eijk R."/>
            <person name="Schleper C."/>
            <person name="Guy L."/>
            <person name="Ettema T.J."/>
        </authorList>
    </citation>
    <scope>NUCLEOTIDE SEQUENCE</scope>
</reference>
<evidence type="ECO:0000256" key="4">
    <source>
        <dbReference type="ARBA" id="ARBA00022692"/>
    </source>
</evidence>
<comment type="caution">
    <text evidence="9">The sequence shown here is derived from an EMBL/GenBank/DDBJ whole genome shotgun (WGS) entry which is preliminary data.</text>
</comment>
<evidence type="ECO:0000256" key="2">
    <source>
        <dbReference type="ARBA" id="ARBA00022448"/>
    </source>
</evidence>
<evidence type="ECO:0000256" key="3">
    <source>
        <dbReference type="ARBA" id="ARBA00022475"/>
    </source>
</evidence>
<gene>
    <name evidence="9" type="ORF">LCGC14_0678150</name>
</gene>
<organism evidence="9">
    <name type="scientific">marine sediment metagenome</name>
    <dbReference type="NCBI Taxonomy" id="412755"/>
    <lineage>
        <taxon>unclassified sequences</taxon>
        <taxon>metagenomes</taxon>
        <taxon>ecological metagenomes</taxon>
    </lineage>
</organism>
<feature type="transmembrane region" description="Helical" evidence="7">
    <location>
        <begin position="155"/>
        <end position="179"/>
    </location>
</feature>
<dbReference type="InterPro" id="IPR036259">
    <property type="entry name" value="MFS_trans_sf"/>
</dbReference>
<evidence type="ECO:0000256" key="6">
    <source>
        <dbReference type="ARBA" id="ARBA00023136"/>
    </source>
</evidence>
<comment type="subcellular location">
    <subcellularLocation>
        <location evidence="1">Cell membrane</location>
        <topology evidence="1">Multi-pass membrane protein</topology>
    </subcellularLocation>
</comment>